<keyword evidence="2" id="KW-0175">Coiled coil</keyword>
<dbReference type="EMBL" id="BRXX01000081">
    <property type="protein sequence ID" value="GMH88340.1"/>
    <property type="molecule type" value="Genomic_DNA"/>
</dbReference>
<evidence type="ECO:0000256" key="2">
    <source>
        <dbReference type="SAM" id="Coils"/>
    </source>
</evidence>
<evidence type="ECO:0000259" key="4">
    <source>
        <dbReference type="PROSITE" id="PS50222"/>
    </source>
</evidence>
<name>A0A9W7ESK0_9STRA</name>
<feature type="coiled-coil region" evidence="2">
    <location>
        <begin position="258"/>
        <end position="314"/>
    </location>
</feature>
<dbReference type="Pfam" id="PF13405">
    <property type="entry name" value="EF-hand_6"/>
    <property type="match status" value="1"/>
</dbReference>
<dbReference type="InterPro" id="IPR002048">
    <property type="entry name" value="EF_hand_dom"/>
</dbReference>
<gene>
    <name evidence="5" type="ORF">TrVE_jg7355</name>
</gene>
<dbReference type="Gene3D" id="1.10.238.10">
    <property type="entry name" value="EF-hand"/>
    <property type="match status" value="1"/>
</dbReference>
<keyword evidence="1" id="KW-0106">Calcium</keyword>
<dbReference type="AlphaFoldDB" id="A0A9W7ESK0"/>
<dbReference type="GO" id="GO:0005509">
    <property type="term" value="F:calcium ion binding"/>
    <property type="evidence" value="ECO:0007669"/>
    <property type="project" value="InterPro"/>
</dbReference>
<feature type="region of interest" description="Disordered" evidence="3">
    <location>
        <begin position="705"/>
        <end position="732"/>
    </location>
</feature>
<evidence type="ECO:0000256" key="3">
    <source>
        <dbReference type="SAM" id="MobiDB-lite"/>
    </source>
</evidence>
<feature type="coiled-coil region" evidence="2">
    <location>
        <begin position="553"/>
        <end position="626"/>
    </location>
</feature>
<accession>A0A9W7ESK0</accession>
<feature type="coiled-coil region" evidence="2">
    <location>
        <begin position="157"/>
        <end position="213"/>
    </location>
</feature>
<dbReference type="Proteomes" id="UP001165160">
    <property type="component" value="Unassembled WGS sequence"/>
</dbReference>
<dbReference type="InterPro" id="IPR011992">
    <property type="entry name" value="EF-hand-dom_pair"/>
</dbReference>
<feature type="compositionally biased region" description="Basic and acidic residues" evidence="3">
    <location>
        <begin position="1150"/>
        <end position="1159"/>
    </location>
</feature>
<reference evidence="6" key="1">
    <citation type="journal article" date="2023" name="Commun. Biol.">
        <title>Genome analysis of Parmales, the sister group of diatoms, reveals the evolutionary specialization of diatoms from phago-mixotrophs to photoautotrophs.</title>
        <authorList>
            <person name="Ban H."/>
            <person name="Sato S."/>
            <person name="Yoshikawa S."/>
            <person name="Yamada K."/>
            <person name="Nakamura Y."/>
            <person name="Ichinomiya M."/>
            <person name="Sato N."/>
            <person name="Blanc-Mathieu R."/>
            <person name="Endo H."/>
            <person name="Kuwata A."/>
            <person name="Ogata H."/>
        </authorList>
    </citation>
    <scope>NUCLEOTIDE SEQUENCE [LARGE SCALE GENOMIC DNA]</scope>
    <source>
        <strain evidence="6">NIES 3699</strain>
    </source>
</reference>
<feature type="domain" description="EF-hand" evidence="4">
    <location>
        <begin position="1079"/>
        <end position="1114"/>
    </location>
</feature>
<organism evidence="5 6">
    <name type="scientific">Triparma verrucosa</name>
    <dbReference type="NCBI Taxonomy" id="1606542"/>
    <lineage>
        <taxon>Eukaryota</taxon>
        <taxon>Sar</taxon>
        <taxon>Stramenopiles</taxon>
        <taxon>Ochrophyta</taxon>
        <taxon>Bolidophyceae</taxon>
        <taxon>Parmales</taxon>
        <taxon>Triparmaceae</taxon>
        <taxon>Triparma</taxon>
    </lineage>
</organism>
<evidence type="ECO:0000313" key="5">
    <source>
        <dbReference type="EMBL" id="GMH88340.1"/>
    </source>
</evidence>
<feature type="region of interest" description="Disordered" evidence="3">
    <location>
        <begin position="1"/>
        <end position="43"/>
    </location>
</feature>
<feature type="compositionally biased region" description="Basic and acidic residues" evidence="3">
    <location>
        <begin position="32"/>
        <end position="41"/>
    </location>
</feature>
<keyword evidence="6" id="KW-1185">Reference proteome</keyword>
<sequence length="1159" mass="132573">MSTPAPSVATPKTNREPSAYSPFPPEAPSPNEDMKGVHEFDNSTPYNILPRMTHYDLTPAGPTQNSSQLPMLMLMDNAQGSMIDSLQRQLAEERERGAHRLQTETLMHQLISERNDHQSKILESSKKYDEEVQNIRLNMQRNLESARGESNDALRNLNMQKRHNAELKRRAEELEKELALARKHSTEFIERNKEQLEREKAAFALRIKNDESNIEAHKLHHEKVLKEKDKMHEAIVTQIEARFKAESGATEQKFKTLKAENENKAIQFENEVEKLREAALAAKIQAEAGMHKLKAHCEDLLKDAEARGKKAKNKMVQMKWCSVLRTNAYKRKLSDLETKMQDTLESQMREASAMLEEVKGECERKLDEERASHHRSRETFEQKLGALHSEMKNKIESHSETLNVVKEEHRRELSSEVSRVGKDFTDKMARSLEDVLNRKEQDLEDARAETAKAWEKKLEEIETTLTKDKEFLEKKAKSLEDKLESLEKAKVRAEGEAKAEVDRADKRVREKSAEIEKLEGIIKAKTVSFEAIDRKLTASKSINEAGVKIKERKDELESSLTATNIELESLKAELATLKSKHTELTTAKSTLEHDSHDLTSKLEATQHELETAKESNKDKIKELNAKHSSIMSQLANEKLASSKNEKDAIKALKLNHNKMVSEKDTTIAECQSEIAGLKEKIANSKANEIAQRMLDAQKWTKEKKALDSKLSKHEEDLTASKLQMEQQAHEAEAREKAERELATAKKQIVDVEKKMHTFEEDLVTEKEKSSKALAEVKEKEAAVKEIKSELAKKEKMIVDIKEELEKKETILKETKQDLEEKKKKLHISLERTRELGQQLDHSDPHSTEHIFVASEEKQAMLMRQLDASKMRIRELEAEVDRLRAQLHKKTKERKDDAEESEKPPELSHADIKLVVKYIETLSDEVDGEISVVEFEHAVRKCRRAKGCAQSHARGRLLVLKLENLIDGSDLNIKTWFKSMCDKRGGGDMIMEHDKRVASLNTTFISAELAELHKKGGNLEPLEPSEITDLVNFLDPNLDGYVTRSELQHSIRRAHLPPNALYAEYQCSIVMSKLETYMHSQELRLKDIFNILDKDRSGSLTLKEFEKGVKSLVGLEKSREDVELGRLLMASKDELMERFDTKKSSSARPAADFKRSKTTI</sequence>
<dbReference type="SMART" id="SM00054">
    <property type="entry name" value="EFh"/>
    <property type="match status" value="2"/>
</dbReference>
<comment type="caution">
    <text evidence="5">The sequence shown here is derived from an EMBL/GenBank/DDBJ whole genome shotgun (WGS) entry which is preliminary data.</text>
</comment>
<evidence type="ECO:0000313" key="6">
    <source>
        <dbReference type="Proteomes" id="UP001165160"/>
    </source>
</evidence>
<dbReference type="PANTHER" id="PTHR23159">
    <property type="entry name" value="CENTROSOMAL PROTEIN 2"/>
    <property type="match status" value="1"/>
</dbReference>
<dbReference type="SUPFAM" id="SSF47473">
    <property type="entry name" value="EF-hand"/>
    <property type="match status" value="1"/>
</dbReference>
<feature type="region of interest" description="Disordered" evidence="3">
    <location>
        <begin position="1139"/>
        <end position="1159"/>
    </location>
</feature>
<protein>
    <recommendedName>
        <fullName evidence="4">EF-hand domain-containing protein</fullName>
    </recommendedName>
</protein>
<dbReference type="InterPro" id="IPR018247">
    <property type="entry name" value="EF_Hand_1_Ca_BS"/>
</dbReference>
<dbReference type="PANTHER" id="PTHR23159:SF31">
    <property type="entry name" value="CENTROSOME-ASSOCIATED PROTEIN CEP250 ISOFORM X1"/>
    <property type="match status" value="1"/>
</dbReference>
<feature type="coiled-coil region" evidence="2">
    <location>
        <begin position="341"/>
        <end position="521"/>
    </location>
</feature>
<dbReference type="PROSITE" id="PS00018">
    <property type="entry name" value="EF_HAND_1"/>
    <property type="match status" value="1"/>
</dbReference>
<dbReference type="PROSITE" id="PS50222">
    <property type="entry name" value="EF_HAND_2"/>
    <property type="match status" value="1"/>
</dbReference>
<evidence type="ECO:0000256" key="1">
    <source>
        <dbReference type="ARBA" id="ARBA00022837"/>
    </source>
</evidence>
<proteinExistence type="predicted"/>
<feature type="compositionally biased region" description="Basic and acidic residues" evidence="3">
    <location>
        <begin position="705"/>
        <end position="718"/>
    </location>
</feature>